<name>A0A226X235_CABSO</name>
<sequence>MTALAIEDIPCDLTLDRAAMTCIHGGNGPGNWVYGWITPFVESQPSMGPVVNLYETNNNFYADQMINQFQTTNVNNTGSNSNISVNPNERSLNHAA</sequence>
<proteinExistence type="predicted"/>
<reference evidence="3" key="1">
    <citation type="submission" date="2017-01" db="EMBL/GenBank/DDBJ databases">
        <title>Genome Analysis of Deinococcus marmoris KOPRI26562.</title>
        <authorList>
            <person name="Kim J.H."/>
            <person name="Oh H.-M."/>
        </authorList>
    </citation>
    <scope>NUCLEOTIDE SEQUENCE [LARGE SCALE GENOMIC DNA]</scope>
    <source>
        <strain evidence="3">PAMC 26633</strain>
    </source>
</reference>
<feature type="region of interest" description="Disordered" evidence="1">
    <location>
        <begin position="77"/>
        <end position="96"/>
    </location>
</feature>
<comment type="caution">
    <text evidence="2">The sequence shown here is derived from an EMBL/GenBank/DDBJ whole genome shotgun (WGS) entry which is preliminary data.</text>
</comment>
<accession>A0A226X235</accession>
<dbReference type="OrthoDB" id="8756551at2"/>
<dbReference type="Proteomes" id="UP000214720">
    <property type="component" value="Unassembled WGS sequence"/>
</dbReference>
<feature type="compositionally biased region" description="Low complexity" evidence="1">
    <location>
        <begin position="77"/>
        <end position="86"/>
    </location>
</feature>
<dbReference type="RefSeq" id="WP_089161849.1">
    <property type="nucleotide sequence ID" value="NZ_MTHB01000110.1"/>
</dbReference>
<organism evidence="2 3">
    <name type="scientific">Caballeronia sordidicola</name>
    <name type="common">Burkholderia sordidicola</name>
    <dbReference type="NCBI Taxonomy" id="196367"/>
    <lineage>
        <taxon>Bacteria</taxon>
        <taxon>Pseudomonadati</taxon>
        <taxon>Pseudomonadota</taxon>
        <taxon>Betaproteobacteria</taxon>
        <taxon>Burkholderiales</taxon>
        <taxon>Burkholderiaceae</taxon>
        <taxon>Caballeronia</taxon>
    </lineage>
</organism>
<dbReference type="eggNOG" id="ENOG50344ID">
    <property type="taxonomic scope" value="Bacteria"/>
</dbReference>
<dbReference type="AlphaFoldDB" id="A0A226X235"/>
<evidence type="ECO:0000313" key="2">
    <source>
        <dbReference type="EMBL" id="OXC77057.1"/>
    </source>
</evidence>
<evidence type="ECO:0000256" key="1">
    <source>
        <dbReference type="SAM" id="MobiDB-lite"/>
    </source>
</evidence>
<protein>
    <submittedName>
        <fullName evidence="2">Uncharacterized protein</fullName>
    </submittedName>
</protein>
<dbReference type="EMBL" id="MTHB01000110">
    <property type="protein sequence ID" value="OXC77057.1"/>
    <property type="molecule type" value="Genomic_DNA"/>
</dbReference>
<evidence type="ECO:0000313" key="3">
    <source>
        <dbReference type="Proteomes" id="UP000214720"/>
    </source>
</evidence>
<gene>
    <name evidence="2" type="ORF">BSU04_18770</name>
</gene>